<dbReference type="InterPro" id="IPR046335">
    <property type="entry name" value="LacI/GalR-like_sensor"/>
</dbReference>
<dbReference type="SUPFAM" id="SSF47413">
    <property type="entry name" value="lambda repressor-like DNA-binding domains"/>
    <property type="match status" value="1"/>
</dbReference>
<evidence type="ECO:0000313" key="5">
    <source>
        <dbReference type="EMBL" id="GHF43397.1"/>
    </source>
</evidence>
<dbReference type="PROSITE" id="PS50932">
    <property type="entry name" value="HTH_LACI_2"/>
    <property type="match status" value="1"/>
</dbReference>
<organism evidence="5 6">
    <name type="scientific">Deinococcus metalli</name>
    <dbReference type="NCBI Taxonomy" id="1141878"/>
    <lineage>
        <taxon>Bacteria</taxon>
        <taxon>Thermotogati</taxon>
        <taxon>Deinococcota</taxon>
        <taxon>Deinococci</taxon>
        <taxon>Deinococcales</taxon>
        <taxon>Deinococcaceae</taxon>
        <taxon>Deinococcus</taxon>
    </lineage>
</organism>
<keyword evidence="6" id="KW-1185">Reference proteome</keyword>
<name>A0ABQ3JQR7_9DEIO</name>
<dbReference type="EMBL" id="BNAJ01000004">
    <property type="protein sequence ID" value="GHF43397.1"/>
    <property type="molecule type" value="Genomic_DNA"/>
</dbReference>
<comment type="caution">
    <text evidence="5">The sequence shown here is derived from an EMBL/GenBank/DDBJ whole genome shotgun (WGS) entry which is preliminary data.</text>
</comment>
<keyword evidence="3" id="KW-0804">Transcription</keyword>
<dbReference type="InterPro" id="IPR010982">
    <property type="entry name" value="Lambda_DNA-bd_dom_sf"/>
</dbReference>
<dbReference type="PANTHER" id="PTHR30146">
    <property type="entry name" value="LACI-RELATED TRANSCRIPTIONAL REPRESSOR"/>
    <property type="match status" value="1"/>
</dbReference>
<feature type="domain" description="HTH lacI-type" evidence="4">
    <location>
        <begin position="9"/>
        <end position="65"/>
    </location>
</feature>
<evidence type="ECO:0000259" key="4">
    <source>
        <dbReference type="PROSITE" id="PS50932"/>
    </source>
</evidence>
<gene>
    <name evidence="5" type="ORF">GCM10017781_19790</name>
</gene>
<dbReference type="Gene3D" id="3.40.50.2300">
    <property type="match status" value="2"/>
</dbReference>
<dbReference type="Proteomes" id="UP000619376">
    <property type="component" value="Unassembled WGS sequence"/>
</dbReference>
<dbReference type="PANTHER" id="PTHR30146:SF109">
    <property type="entry name" value="HTH-TYPE TRANSCRIPTIONAL REGULATOR GALS"/>
    <property type="match status" value="1"/>
</dbReference>
<dbReference type="PROSITE" id="PS00356">
    <property type="entry name" value="HTH_LACI_1"/>
    <property type="match status" value="1"/>
</dbReference>
<keyword evidence="1" id="KW-0805">Transcription regulation</keyword>
<reference evidence="6" key="1">
    <citation type="journal article" date="2019" name="Int. J. Syst. Evol. Microbiol.">
        <title>The Global Catalogue of Microorganisms (GCM) 10K type strain sequencing project: providing services to taxonomists for standard genome sequencing and annotation.</title>
        <authorList>
            <consortium name="The Broad Institute Genomics Platform"/>
            <consortium name="The Broad Institute Genome Sequencing Center for Infectious Disease"/>
            <person name="Wu L."/>
            <person name="Ma J."/>
        </authorList>
    </citation>
    <scope>NUCLEOTIDE SEQUENCE [LARGE SCALE GENOMIC DNA]</scope>
    <source>
        <strain evidence="6">CGMCC 1.18437</strain>
    </source>
</reference>
<dbReference type="Gene3D" id="1.10.260.40">
    <property type="entry name" value="lambda repressor-like DNA-binding domains"/>
    <property type="match status" value="1"/>
</dbReference>
<dbReference type="SUPFAM" id="SSF53822">
    <property type="entry name" value="Periplasmic binding protein-like I"/>
    <property type="match status" value="1"/>
</dbReference>
<accession>A0ABQ3JQR7</accession>
<dbReference type="CDD" id="cd01392">
    <property type="entry name" value="HTH_LacI"/>
    <property type="match status" value="1"/>
</dbReference>
<dbReference type="SMART" id="SM00354">
    <property type="entry name" value="HTH_LACI"/>
    <property type="match status" value="1"/>
</dbReference>
<dbReference type="InterPro" id="IPR000843">
    <property type="entry name" value="HTH_LacI"/>
</dbReference>
<keyword evidence="2" id="KW-0238">DNA-binding</keyword>
<dbReference type="InterPro" id="IPR028082">
    <property type="entry name" value="Peripla_BP_I"/>
</dbReference>
<proteinExistence type="predicted"/>
<evidence type="ECO:0000256" key="3">
    <source>
        <dbReference type="ARBA" id="ARBA00023163"/>
    </source>
</evidence>
<evidence type="ECO:0000256" key="1">
    <source>
        <dbReference type="ARBA" id="ARBA00023015"/>
    </source>
</evidence>
<evidence type="ECO:0000313" key="6">
    <source>
        <dbReference type="Proteomes" id="UP000619376"/>
    </source>
</evidence>
<sequence>MDYAGTVKVRIKEVAIAAGVSTATVSKVLSGRADYQVHAETAERVRRVAYELGYVPDVAARNLRTRQTGQLGVVLEAVGPSEPDSLLTGVAVSDAVRRTFDGAIMAGLSEAARELEVPALVVYPSGQLDARTLLDGRVDGLLVSCDPLRGHGLLHGLRSPPVPVVALWTQRAPEGIGMVDVNHAQGAGIAVHHLVELGHTRIAFYGGGVRSGVEHFARREQGYRSALEEAGLLPQSAIHDGPRLLQAVQGGVTAVFAETDLGAAAAFHALDSAGLSVPADVSLVGFDDIQGAEYIAGGLTTVYQPAAEMAAAGVRALLARLDGEAPQTALLRPRLIRRRSTAPVRVVSG</sequence>
<dbReference type="CDD" id="cd06267">
    <property type="entry name" value="PBP1_LacI_sugar_binding-like"/>
    <property type="match status" value="1"/>
</dbReference>
<protein>
    <recommendedName>
        <fullName evidence="4">HTH lacI-type domain-containing protein</fullName>
    </recommendedName>
</protein>
<evidence type="ECO:0000256" key="2">
    <source>
        <dbReference type="ARBA" id="ARBA00023125"/>
    </source>
</evidence>
<dbReference type="Pfam" id="PF13377">
    <property type="entry name" value="Peripla_BP_3"/>
    <property type="match status" value="1"/>
</dbReference>
<dbReference type="Pfam" id="PF00356">
    <property type="entry name" value="LacI"/>
    <property type="match status" value="1"/>
</dbReference>